<gene>
    <name evidence="5" type="ORF">GCK47_09365</name>
</gene>
<dbReference type="EMBL" id="WGGT01000010">
    <property type="protein sequence ID" value="MVQ45910.1"/>
    <property type="molecule type" value="Genomic_DNA"/>
</dbReference>
<reference evidence="5 6" key="1">
    <citation type="submission" date="2019-10" db="EMBL/GenBank/DDBJ databases">
        <title>Roseburia spp. ameliorate alcoholic fatty liver via restoration of gut barrier function.</title>
        <authorList>
            <person name="Seo B."/>
            <person name="Ko G."/>
        </authorList>
    </citation>
    <scope>NUCLEOTIDE SEQUENCE [LARGE SCALE GENOMIC DNA]</scope>
    <source>
        <strain evidence="5 6">SNUG30017</strain>
    </source>
</reference>
<name>A0A6L6XFY8_9FIRM</name>
<dbReference type="SUPFAM" id="SSF53448">
    <property type="entry name" value="Nucleotide-diphospho-sugar transferases"/>
    <property type="match status" value="1"/>
</dbReference>
<dbReference type="Gene3D" id="3.90.550.10">
    <property type="entry name" value="Spore Coat Polysaccharide Biosynthesis Protein SpsA, Chain A"/>
    <property type="match status" value="1"/>
</dbReference>
<comment type="caution">
    <text evidence="5">The sequence shown here is derived from an EMBL/GenBank/DDBJ whole genome shotgun (WGS) entry which is preliminary data.</text>
</comment>
<feature type="domain" description="Glycosyl transferase family 1" evidence="3">
    <location>
        <begin position="709"/>
        <end position="865"/>
    </location>
</feature>
<keyword evidence="2 5" id="KW-0808">Transferase</keyword>
<dbReference type="PANTHER" id="PTHR22916:SF51">
    <property type="entry name" value="GLYCOSYLTRANSFERASE EPSH-RELATED"/>
    <property type="match status" value="1"/>
</dbReference>
<dbReference type="AlphaFoldDB" id="A0A6L6XFY8"/>
<feature type="domain" description="Glycosyltransferase 2-like" evidence="4">
    <location>
        <begin position="14"/>
        <end position="159"/>
    </location>
</feature>
<evidence type="ECO:0000259" key="3">
    <source>
        <dbReference type="Pfam" id="PF00534"/>
    </source>
</evidence>
<dbReference type="GO" id="GO:0016757">
    <property type="term" value="F:glycosyltransferase activity"/>
    <property type="evidence" value="ECO:0007669"/>
    <property type="project" value="UniProtKB-KW"/>
</dbReference>
<organism evidence="5 6">
    <name type="scientific">Roseburia intestinalis</name>
    <dbReference type="NCBI Taxonomy" id="166486"/>
    <lineage>
        <taxon>Bacteria</taxon>
        <taxon>Bacillati</taxon>
        <taxon>Bacillota</taxon>
        <taxon>Clostridia</taxon>
        <taxon>Lachnospirales</taxon>
        <taxon>Lachnospiraceae</taxon>
        <taxon>Roseburia</taxon>
    </lineage>
</organism>
<dbReference type="Proteomes" id="UP000479531">
    <property type="component" value="Unassembled WGS sequence"/>
</dbReference>
<sequence length="890" mass="103911">MRRQGEKSMKPLISIIIPCFNTAEYLPQCMESLEKQTIGFDKLQFIFVDDASTDDNKTWNCIVQFEHIHPNEVIAVHLDENRAQGGAKNIGISYAEAEYIGFVDSDDWIEPDMYQKLYECVVKYQCDAVDCCIIKNFPNGSEEIFTKKGDIYDYFEKSITEGGTHWIKDFMHVGYGGYLVTGIYKKTIINQNNILFPEHLKYEDNYWSAILSVYLKDFYHLQDNCYHYRQRENSTVYLRNVSYHLDQMEIEELKIKTYQELGIFERFEKEIEADFLHIYFCNTLIKLFVQYDMPSFEIYTKMIKRVRELFPNYLSNPYFKNEEFYTTLLKLISKDINEIQFQEIGKMILQYCYASEQLKYNDTEKENQAIEQLLCTIKEYSLEEYFFKFGEIEKILKKIDNMITDSTEDQQKNILKSMVNNIQEMPPWMQVHILSFCMKASKEEKYAVILLDYILQASYDDIGEYNKLSHFWQIGTAQFLDQSLQTYATNIRMAQLYMQLFHTFKESLGLKERKYFSWQERNNNLIFIFSAQVLGMAHAPTKTLLDRCYALKKYLKKEIVIINTAMQIPAKGQAPFYGLINATYAEGLSDVKQLEFKGETFEFHQCENKMPDIDIIKNVIEMVKTRKPEFILDIGGSDICADLCGLFVPQITISTVFSRIAFSCGEYQMVDKILTEEDKGELAILGVDAQKVKKTPFTFSFKEQTHHFTRKQLELWEDKIVLLVVGWRLDQEVDENFLEMLEQVIKKNDNIAVAFMGKFDLYDEKIKKYPKLLENSKNLGMQMDALAVVECCDLYVNPKRNGGGSSVSEALYKGLPAVTLPTGDVSVAAGELFWVEDYFAMQEKILKYASEENYYKQMSEKAKKRAEELMNANNFVTVIQDVESQISTNG</sequence>
<dbReference type="Pfam" id="PF00534">
    <property type="entry name" value="Glycos_transf_1"/>
    <property type="match status" value="1"/>
</dbReference>
<dbReference type="Pfam" id="PF00535">
    <property type="entry name" value="Glycos_transf_2"/>
    <property type="match status" value="1"/>
</dbReference>
<proteinExistence type="predicted"/>
<keyword evidence="1" id="KW-0328">Glycosyltransferase</keyword>
<evidence type="ECO:0000256" key="1">
    <source>
        <dbReference type="ARBA" id="ARBA00022676"/>
    </source>
</evidence>
<evidence type="ECO:0000313" key="5">
    <source>
        <dbReference type="EMBL" id="MVQ45910.1"/>
    </source>
</evidence>
<dbReference type="SUPFAM" id="SSF53756">
    <property type="entry name" value="UDP-Glycosyltransferase/glycogen phosphorylase"/>
    <property type="match status" value="1"/>
</dbReference>
<dbReference type="InterPro" id="IPR001173">
    <property type="entry name" value="Glyco_trans_2-like"/>
</dbReference>
<dbReference type="Gene3D" id="3.40.50.2000">
    <property type="entry name" value="Glycogen Phosphorylase B"/>
    <property type="match status" value="1"/>
</dbReference>
<dbReference type="CDD" id="cd00761">
    <property type="entry name" value="Glyco_tranf_GTA_type"/>
    <property type="match status" value="1"/>
</dbReference>
<protein>
    <submittedName>
        <fullName evidence="5">Glycosyltransferase</fullName>
    </submittedName>
</protein>
<accession>A0A6L6XFY8</accession>
<dbReference type="PANTHER" id="PTHR22916">
    <property type="entry name" value="GLYCOSYLTRANSFERASE"/>
    <property type="match status" value="1"/>
</dbReference>
<evidence type="ECO:0000259" key="4">
    <source>
        <dbReference type="Pfam" id="PF00535"/>
    </source>
</evidence>
<dbReference type="InterPro" id="IPR029044">
    <property type="entry name" value="Nucleotide-diphossugar_trans"/>
</dbReference>
<evidence type="ECO:0000313" key="6">
    <source>
        <dbReference type="Proteomes" id="UP000479531"/>
    </source>
</evidence>
<dbReference type="InterPro" id="IPR001296">
    <property type="entry name" value="Glyco_trans_1"/>
</dbReference>
<evidence type="ECO:0000256" key="2">
    <source>
        <dbReference type="ARBA" id="ARBA00022679"/>
    </source>
</evidence>